<dbReference type="AlphaFoldDB" id="A0A545TLL1"/>
<evidence type="ECO:0000259" key="1">
    <source>
        <dbReference type="Pfam" id="PF14344"/>
    </source>
</evidence>
<keyword evidence="3" id="KW-1185">Reference proteome</keyword>
<evidence type="ECO:0000313" key="3">
    <source>
        <dbReference type="Proteomes" id="UP000319732"/>
    </source>
</evidence>
<feature type="domain" description="DUF4397" evidence="1">
    <location>
        <begin position="36"/>
        <end position="155"/>
    </location>
</feature>
<gene>
    <name evidence="2" type="ORF">FKG94_13235</name>
</gene>
<protein>
    <submittedName>
        <fullName evidence="2">DUF4397 domain-containing protein</fullName>
    </submittedName>
</protein>
<dbReference type="Proteomes" id="UP000319732">
    <property type="component" value="Unassembled WGS sequence"/>
</dbReference>
<feature type="domain" description="DUF4397" evidence="1">
    <location>
        <begin position="464"/>
        <end position="582"/>
    </location>
</feature>
<sequence>MKLVAVSLLPLFVAGCFLDDDDDNNSPPPPETTPSASLRIIHASPDAPTVNVFAGDAILAGLENVDYQVASPRLTLDAGSYDVRVEANVPGGNIDVITQTLTLDGDTTYDVLAVDTVADEVEALIVENSASDIGAGNVRVQVVHAAPGAPAVDIYVTAPDADLAMAAALDTLAFREFTDQVEVAAGDYRIRITPEGQQTVVFDSATVPLAAGADLLIVATDNVSTGNSPVTLLVADGTGSAKIRDSAATAELRVVHAVSDAPAVDINANNALTLVDGAAFLATTAYLPLEPGDYMIDIATAGTDTTVVDDAVVTLEQGVFYTAIANGTLAGDAVDLDLLIDMPRAVATEAKVRIIHAAPSAGTVDIYVTADGEITDVDPAFSAVPYSTDALAETMYVALAEGAYVVTVTPTGSKDEALETSVLNLMAGGVYTAIAADGSMMGAGPQLILLDALDATPPTLGQPSLRVTHASPDAPTVNVFANGDALLNDVDYQTASAWLPVPADDYAVRVEANLPGAMTTDVITADLALAAGNTYEVLAIGSVGAGTLGPLVIENSAFGVAYDNVRVQVVHAAPQAPQVDIYVTAPDADLSDAQPVATASFGEFTGQLIVPAGDYQIRLTPAGDQTVVFDSGTVPLAAGADLLIAATENVATGTSPVSLLVADGTASSVILDGNAQAHIRVVHAAADAPVVDVIANNAVTLVDGAAFLDATDYITVDAGNYLLDIAADADGAVVIDDAPVTLAAGVFYTAIANNTLAALDLDLLTDTPRAVATEARVRIIHASPGAGNVDIYVSADGEIGAIDPAFPNVPYNTGTLAETGYVGLAAGDYVVTVTAAGSKVEALETGVLSLQAGMIYTAIAVDGNMLADPPQLILLDGLATP</sequence>
<dbReference type="EMBL" id="VHSG01000013">
    <property type="protein sequence ID" value="TQV78041.1"/>
    <property type="molecule type" value="Genomic_DNA"/>
</dbReference>
<reference evidence="2 3" key="1">
    <citation type="submission" date="2019-06" db="EMBL/GenBank/DDBJ databases">
        <title>Whole genome sequence for Cellvibrionaceae sp. R142.</title>
        <authorList>
            <person name="Wang G."/>
        </authorList>
    </citation>
    <scope>NUCLEOTIDE SEQUENCE [LARGE SCALE GENOMIC DNA]</scope>
    <source>
        <strain evidence="2 3">R142</strain>
    </source>
</reference>
<feature type="domain" description="DUF4397" evidence="1">
    <location>
        <begin position="250"/>
        <end position="367"/>
    </location>
</feature>
<organism evidence="2 3">
    <name type="scientific">Exilibacterium tricleocarpae</name>
    <dbReference type="NCBI Taxonomy" id="2591008"/>
    <lineage>
        <taxon>Bacteria</taxon>
        <taxon>Pseudomonadati</taxon>
        <taxon>Pseudomonadota</taxon>
        <taxon>Gammaproteobacteria</taxon>
        <taxon>Cellvibrionales</taxon>
        <taxon>Cellvibrionaceae</taxon>
        <taxon>Exilibacterium</taxon>
    </lineage>
</organism>
<proteinExistence type="predicted"/>
<feature type="domain" description="DUF4397" evidence="1">
    <location>
        <begin position="677"/>
        <end position="792"/>
    </location>
</feature>
<dbReference type="InterPro" id="IPR025510">
    <property type="entry name" value="DUF4397"/>
</dbReference>
<comment type="caution">
    <text evidence="2">The sequence shown here is derived from an EMBL/GenBank/DDBJ whole genome shotgun (WGS) entry which is preliminary data.</text>
</comment>
<evidence type="ECO:0000313" key="2">
    <source>
        <dbReference type="EMBL" id="TQV78041.1"/>
    </source>
</evidence>
<dbReference type="Pfam" id="PF14344">
    <property type="entry name" value="DUF4397"/>
    <property type="match status" value="4"/>
</dbReference>
<name>A0A545TLL1_9GAMM</name>
<accession>A0A545TLL1</accession>
<dbReference type="PROSITE" id="PS51257">
    <property type="entry name" value="PROKAR_LIPOPROTEIN"/>
    <property type="match status" value="1"/>
</dbReference>